<dbReference type="InterPro" id="IPR042185">
    <property type="entry name" value="Serpin_sf_2"/>
</dbReference>
<comment type="function">
    <text evidence="14">Acts directly on vascular smooth muscle as a potent vasoconstrictor, affects cardiac contractility and heart rate through its action on the sympathetic nervous system, and alters renal sodium and water absorption through its ability to stimulate the zona glomerulosa cells of the adrenal cortex to synthesize and secrete aldosterone. Acts by binding to angiotensin receptors AGTR1 and AGTR2. Also binds the DEAR/FBXW7-AS1 receptor.</text>
</comment>
<dbReference type="Proteomes" id="UP001190640">
    <property type="component" value="Chromosome 1"/>
</dbReference>
<dbReference type="PANTHER" id="PTHR11461">
    <property type="entry name" value="SERINE PROTEASE INHIBITOR, SERPIN"/>
    <property type="match status" value="1"/>
</dbReference>
<feature type="signal peptide" evidence="16">
    <location>
        <begin position="1"/>
        <end position="19"/>
    </location>
</feature>
<dbReference type="PRINTS" id="PR00654">
    <property type="entry name" value="ANGIOTENSNGN"/>
</dbReference>
<dbReference type="GO" id="GO:0042981">
    <property type="term" value="P:regulation of apoptotic process"/>
    <property type="evidence" value="ECO:0007669"/>
    <property type="project" value="TreeGrafter"/>
</dbReference>
<dbReference type="SUPFAM" id="SSF56574">
    <property type="entry name" value="Serpins"/>
    <property type="match status" value="1"/>
</dbReference>
<evidence type="ECO:0000256" key="14">
    <source>
        <dbReference type="ARBA" id="ARBA00046068"/>
    </source>
</evidence>
<evidence type="ECO:0000256" key="13">
    <source>
        <dbReference type="ARBA" id="ARBA00033182"/>
    </source>
</evidence>
<evidence type="ECO:0000256" key="6">
    <source>
        <dbReference type="ARBA" id="ARBA00022729"/>
    </source>
</evidence>
<keyword evidence="7" id="KW-0838">Vasoactive</keyword>
<evidence type="ECO:0000256" key="10">
    <source>
        <dbReference type="ARBA" id="ARBA00023322"/>
    </source>
</evidence>
<comment type="function">
    <text evidence="11">Stimulates aldosterone release.</text>
</comment>
<evidence type="ECO:0000256" key="4">
    <source>
        <dbReference type="ARBA" id="ARBA00015105"/>
    </source>
</evidence>
<dbReference type="SMART" id="SM00093">
    <property type="entry name" value="SERPIN"/>
    <property type="match status" value="1"/>
</dbReference>
<keyword evidence="5" id="KW-0964">Secreted</keyword>
<dbReference type="GO" id="GO:0042310">
    <property type="term" value="P:vasoconstriction"/>
    <property type="evidence" value="ECO:0007669"/>
    <property type="project" value="UniProtKB-KW"/>
</dbReference>
<dbReference type="Gene3D" id="3.30.497.10">
    <property type="entry name" value="Antithrombin, subunit I, domain 2"/>
    <property type="match status" value="1"/>
</dbReference>
<dbReference type="GO" id="GO:0003081">
    <property type="term" value="P:regulation of systemic arterial blood pressure by renin-angiotensin"/>
    <property type="evidence" value="ECO:0007669"/>
    <property type="project" value="InterPro"/>
</dbReference>
<evidence type="ECO:0000256" key="7">
    <source>
        <dbReference type="ARBA" id="ARBA00022858"/>
    </source>
</evidence>
<evidence type="ECO:0000313" key="19">
    <source>
        <dbReference type="RefSeq" id="XP_054851944.1"/>
    </source>
</evidence>
<evidence type="ECO:0000256" key="2">
    <source>
        <dbReference type="ARBA" id="ARBA00004613"/>
    </source>
</evidence>
<comment type="function">
    <text evidence="1">Essential component of the renin-angiotensin system (RAS), a potent regulator of blood pressure, body fluid and electrolyte homeostasis.</text>
</comment>
<dbReference type="InterPro" id="IPR036186">
    <property type="entry name" value="Serpin_sf"/>
</dbReference>
<keyword evidence="8" id="KW-1015">Disulfide bond</keyword>
<keyword evidence="10" id="KW-0839">Vasoconstrictor</keyword>
<evidence type="ECO:0000256" key="16">
    <source>
        <dbReference type="SAM" id="SignalP"/>
    </source>
</evidence>
<keyword evidence="9" id="KW-0325">Glycoprotein</keyword>
<comment type="subcellular location">
    <subcellularLocation>
        <location evidence="2">Secreted</location>
    </subcellularLocation>
</comment>
<dbReference type="InterPro" id="IPR000215">
    <property type="entry name" value="Serpin_fam"/>
</dbReference>
<keyword evidence="6 16" id="KW-0732">Signal</keyword>
<reference evidence="19" key="1">
    <citation type="submission" date="2025-08" db="UniProtKB">
        <authorList>
            <consortium name="RefSeq"/>
        </authorList>
    </citation>
    <scope>IDENTIFICATION</scope>
    <source>
        <tissue evidence="19">Blood</tissue>
    </source>
</reference>
<evidence type="ECO:0000256" key="11">
    <source>
        <dbReference type="ARBA" id="ARBA00029380"/>
    </source>
</evidence>
<dbReference type="InterPro" id="IPR023795">
    <property type="entry name" value="Serpin_CS"/>
</dbReference>
<keyword evidence="18" id="KW-1185">Reference proteome</keyword>
<dbReference type="PANTHER" id="PTHR11461:SF13">
    <property type="entry name" value="ANGIOTENSINOGEN"/>
    <property type="match status" value="1"/>
</dbReference>
<dbReference type="Gene3D" id="2.30.39.10">
    <property type="entry name" value="Alpha-1-antitrypsin, domain 1"/>
    <property type="match status" value="1"/>
</dbReference>
<feature type="domain" description="Serpin" evidence="17">
    <location>
        <begin position="91"/>
        <end position="451"/>
    </location>
</feature>
<comment type="function">
    <text evidence="12">Is a ligand for the G-protein coupled receptor MAS1. Has vasodilator and antidiuretic effects. Has an antithrombotic effect that involves MAS1-mediated release of nitric oxide from platelets.</text>
</comment>
<evidence type="ECO:0000256" key="3">
    <source>
        <dbReference type="ARBA" id="ARBA00009500"/>
    </source>
</evidence>
<comment type="similarity">
    <text evidence="3 15">Belongs to the serpin family.</text>
</comment>
<dbReference type="InterPro" id="IPR000227">
    <property type="entry name" value="Angiotensinogen"/>
</dbReference>
<dbReference type="InterPro" id="IPR042178">
    <property type="entry name" value="Serpin_sf_1"/>
</dbReference>
<evidence type="ECO:0000313" key="18">
    <source>
        <dbReference type="Proteomes" id="UP001190640"/>
    </source>
</evidence>
<evidence type="ECO:0000256" key="5">
    <source>
        <dbReference type="ARBA" id="ARBA00022525"/>
    </source>
</evidence>
<dbReference type="GeneID" id="129341057"/>
<organism evidence="18 19">
    <name type="scientific">Eublepharis macularius</name>
    <name type="common">Leopard gecko</name>
    <name type="synonym">Cyrtodactylus macularius</name>
    <dbReference type="NCBI Taxonomy" id="481883"/>
    <lineage>
        <taxon>Eukaryota</taxon>
        <taxon>Metazoa</taxon>
        <taxon>Chordata</taxon>
        <taxon>Craniata</taxon>
        <taxon>Vertebrata</taxon>
        <taxon>Euteleostomi</taxon>
        <taxon>Lepidosauria</taxon>
        <taxon>Squamata</taxon>
        <taxon>Bifurcata</taxon>
        <taxon>Gekkota</taxon>
        <taxon>Eublepharidae</taxon>
        <taxon>Eublepharinae</taxon>
        <taxon>Eublepharis</taxon>
    </lineage>
</organism>
<accession>A0AA97LE27</accession>
<gene>
    <name evidence="19" type="primary">AGT</name>
</gene>
<evidence type="ECO:0000256" key="15">
    <source>
        <dbReference type="RuleBase" id="RU000411"/>
    </source>
</evidence>
<name>A0AA97LE27_EUBMA</name>
<evidence type="ECO:0000259" key="17">
    <source>
        <dbReference type="SMART" id="SM00093"/>
    </source>
</evidence>
<feature type="chain" id="PRO_5041695113" description="Angiotensinogen" evidence="16">
    <location>
        <begin position="20"/>
        <end position="453"/>
    </location>
</feature>
<evidence type="ECO:0000256" key="1">
    <source>
        <dbReference type="ARBA" id="ARBA00002747"/>
    </source>
</evidence>
<proteinExistence type="inferred from homology"/>
<dbReference type="Pfam" id="PF00079">
    <property type="entry name" value="Serpin"/>
    <property type="match status" value="1"/>
</dbReference>
<dbReference type="RefSeq" id="XP_054851944.1">
    <property type="nucleotide sequence ID" value="XM_054995969.1"/>
</dbReference>
<dbReference type="PROSITE" id="PS00284">
    <property type="entry name" value="SERPIN"/>
    <property type="match status" value="1"/>
</dbReference>
<dbReference type="KEGG" id="emc:129341057"/>
<dbReference type="GO" id="GO:0004867">
    <property type="term" value="F:serine-type endopeptidase inhibitor activity"/>
    <property type="evidence" value="ECO:0007669"/>
    <property type="project" value="InterPro"/>
</dbReference>
<evidence type="ECO:0000256" key="12">
    <source>
        <dbReference type="ARBA" id="ARBA00029391"/>
    </source>
</evidence>
<sequence length="453" mass="51341">MNPGVNLLCILVCIISVTCDRVYVHPFHLFTNHESCKKLEDKEWLMKTFVPTSIESHITPAYEESVRNKSEEEPQILGVDYLKDSAYVLGARIYRKLAEMFPGENILLSPTSIYQSLLIFYLGASGHTANELQSLLGFNLPSVSQDCTSKIDGHKILPVLRTISNPNKVDEVHFSKLFCLFSAPNVHLSESFVHELAFANINFYVRAVDFTNLTWAGEQIDFFVKNKNIQKSKNLLTDMDPASNLLFATYTQLKVVVKGASLLSEPQEFWTDSETQVFVPMMTVTGSFEHKFDNDLNLSVIKIAVGESIFLLLLQPINNEDLSSAEAQYSFQPSYLWLQKLSLRRINLTLPNVSFENVYNLQDPLNKMGLSELLGKSANFSMMSNANLNVRKIINHQLLELRPGEADRAENPTEPNEDTETLKVTLNKPFLLAVHEKESCTLLYFGRVINPFR</sequence>
<dbReference type="InterPro" id="IPR023796">
    <property type="entry name" value="Serpin_dom"/>
</dbReference>
<dbReference type="AlphaFoldDB" id="A0AA97LE27"/>
<evidence type="ECO:0000256" key="9">
    <source>
        <dbReference type="ARBA" id="ARBA00023180"/>
    </source>
</evidence>
<dbReference type="CTD" id="183"/>
<dbReference type="GO" id="GO:0005615">
    <property type="term" value="C:extracellular space"/>
    <property type="evidence" value="ECO:0007669"/>
    <property type="project" value="InterPro"/>
</dbReference>
<protein>
    <recommendedName>
        <fullName evidence="4">Angiotensinogen</fullName>
    </recommendedName>
    <alternativeName>
        <fullName evidence="13">Serpin A8</fullName>
    </alternativeName>
</protein>
<evidence type="ECO:0000256" key="8">
    <source>
        <dbReference type="ARBA" id="ARBA00023157"/>
    </source>
</evidence>